<dbReference type="RefSeq" id="WP_130232614.1">
    <property type="nucleotide sequence ID" value="NZ_BMEF01000024.1"/>
</dbReference>
<dbReference type="Pfam" id="PF12974">
    <property type="entry name" value="Phosphonate-bd"/>
    <property type="match status" value="1"/>
</dbReference>
<dbReference type="AlphaFoldDB" id="A0A5C2H4F0"/>
<proteinExistence type="predicted"/>
<reference evidence="1 2" key="3">
    <citation type="submission" date="2019-09" db="EMBL/GenBank/DDBJ databases">
        <title>Taxonomic note: a critical rebuttal of the proposed division of the genus Arcobacter into six genera, emended descriptions of Arcobacter anaerophilus and the genus Arcobacter, and an assessment of genus-level boundaries for Epsilonproteobacteria using in silico genomic comparator tools.</title>
        <authorList>
            <person name="On S.L.W."/>
            <person name="Miller W.G."/>
            <person name="Biggs P."/>
            <person name="Cornelius A."/>
            <person name="Vandamme P."/>
        </authorList>
    </citation>
    <scope>NUCLEOTIDE SEQUENCE [LARGE SCALE GENOMIC DNA]</scope>
    <source>
        <strain evidence="1 2">LMG 26638</strain>
    </source>
</reference>
<dbReference type="Gene3D" id="3.40.190.10">
    <property type="entry name" value="Periplasmic binding protein-like II"/>
    <property type="match status" value="2"/>
</dbReference>
<reference evidence="2" key="2">
    <citation type="submission" date="2019-09" db="EMBL/GenBank/DDBJ databases">
        <title>Complete genome sequencing of four Arcobacter species reveals a diverse suite of mobile elements.</title>
        <authorList>
            <person name="On S.L.W."/>
            <person name="Miller W.G."/>
            <person name="Biggs P."/>
            <person name="Cornelius A."/>
            <person name="Vandamme P."/>
        </authorList>
    </citation>
    <scope>NUCLEOTIDE SEQUENCE [LARGE SCALE GENOMIC DNA]</scope>
    <source>
        <strain evidence="2">LMG 26638</strain>
    </source>
</reference>
<protein>
    <submittedName>
        <fullName evidence="1">Uncharacterized protein</fullName>
    </submittedName>
</protein>
<dbReference type="KEGG" id="apai:APAC_0494"/>
<sequence>MILKQILFIILISSNILLANNESNTQKNNFGFLSTFNILDDFKDARSNLTTWLEKLGEEQNFSVNVYFYKDSKKILDDYNSGKLDLITINYYSFFENKSKLEAISSRYWTITYNKEQTYKLCLIKNNSVKFNSFKDLKEKSIILRKYDDHGSIWLDYQSLKSNNKTFKDTLDLVKYEHNESTSLLSVYFNKNNLALISEDTWNTMLELNPAISKRISVFQCSKIDFLPFVSLFSKKVKNEDINTFFKISDNMRNEEKIKNIHELFQFEKIVELEKDDLKAIDNFYNNYITLKKKYE</sequence>
<name>A0A5C2H4F0_9BACT</name>
<reference evidence="1 2" key="1">
    <citation type="submission" date="2019-09" db="EMBL/GenBank/DDBJ databases">
        <title>Complete genome sequencing of four Arcobacter species reveals a diverse suite of mobile elements.</title>
        <authorList>
            <person name="Miller W.G."/>
            <person name="Yee E."/>
            <person name="Bono J.L."/>
        </authorList>
    </citation>
    <scope>NUCLEOTIDE SEQUENCE [LARGE SCALE GENOMIC DNA]</scope>
    <source>
        <strain evidence="1 2">LMG 26638</strain>
    </source>
</reference>
<dbReference type="Proteomes" id="UP000322726">
    <property type="component" value="Chromosome"/>
</dbReference>
<dbReference type="EMBL" id="CP035928">
    <property type="protein sequence ID" value="QEP33653.1"/>
    <property type="molecule type" value="Genomic_DNA"/>
</dbReference>
<organism evidence="1 2">
    <name type="scientific">Malaciobacter pacificus</name>
    <dbReference type="NCBI Taxonomy" id="1080223"/>
    <lineage>
        <taxon>Bacteria</taxon>
        <taxon>Pseudomonadati</taxon>
        <taxon>Campylobacterota</taxon>
        <taxon>Epsilonproteobacteria</taxon>
        <taxon>Campylobacterales</taxon>
        <taxon>Arcobacteraceae</taxon>
        <taxon>Malaciobacter</taxon>
    </lineage>
</organism>
<accession>A0A5C2H4F0</accession>
<evidence type="ECO:0000313" key="2">
    <source>
        <dbReference type="Proteomes" id="UP000322726"/>
    </source>
</evidence>
<dbReference type="OrthoDB" id="5344311at2"/>
<keyword evidence="2" id="KW-1185">Reference proteome</keyword>
<dbReference type="SUPFAM" id="SSF53850">
    <property type="entry name" value="Periplasmic binding protein-like II"/>
    <property type="match status" value="1"/>
</dbReference>
<gene>
    <name evidence="1" type="ORF">APAC_0494</name>
</gene>
<evidence type="ECO:0000313" key="1">
    <source>
        <dbReference type="EMBL" id="QEP33653.1"/>
    </source>
</evidence>